<evidence type="ECO:0000313" key="1">
    <source>
        <dbReference type="EMBL" id="MCI62603.1"/>
    </source>
</evidence>
<accession>A0A392TN79</accession>
<reference evidence="1 2" key="1">
    <citation type="journal article" date="2018" name="Front. Plant Sci.">
        <title>Red Clover (Trifolium pratense) and Zigzag Clover (T. medium) - A Picture of Genomic Similarities and Differences.</title>
        <authorList>
            <person name="Dluhosova J."/>
            <person name="Istvanek J."/>
            <person name="Nedelnik J."/>
            <person name="Repkova J."/>
        </authorList>
    </citation>
    <scope>NUCLEOTIDE SEQUENCE [LARGE SCALE GENOMIC DNA]</scope>
    <source>
        <strain evidence="2">cv. 10/8</strain>
        <tissue evidence="1">Leaf</tissue>
    </source>
</reference>
<dbReference type="AlphaFoldDB" id="A0A392TN79"/>
<proteinExistence type="predicted"/>
<dbReference type="EMBL" id="LXQA010621812">
    <property type="protein sequence ID" value="MCI62603.1"/>
    <property type="molecule type" value="Genomic_DNA"/>
</dbReference>
<protein>
    <submittedName>
        <fullName evidence="1">Uncharacterized protein</fullName>
    </submittedName>
</protein>
<keyword evidence="2" id="KW-1185">Reference proteome</keyword>
<comment type="caution">
    <text evidence="1">The sequence shown here is derived from an EMBL/GenBank/DDBJ whole genome shotgun (WGS) entry which is preliminary data.</text>
</comment>
<dbReference type="Proteomes" id="UP000265520">
    <property type="component" value="Unassembled WGS sequence"/>
</dbReference>
<name>A0A392TN79_9FABA</name>
<evidence type="ECO:0000313" key="2">
    <source>
        <dbReference type="Proteomes" id="UP000265520"/>
    </source>
</evidence>
<organism evidence="1 2">
    <name type="scientific">Trifolium medium</name>
    <dbReference type="NCBI Taxonomy" id="97028"/>
    <lineage>
        <taxon>Eukaryota</taxon>
        <taxon>Viridiplantae</taxon>
        <taxon>Streptophyta</taxon>
        <taxon>Embryophyta</taxon>
        <taxon>Tracheophyta</taxon>
        <taxon>Spermatophyta</taxon>
        <taxon>Magnoliopsida</taxon>
        <taxon>eudicotyledons</taxon>
        <taxon>Gunneridae</taxon>
        <taxon>Pentapetalae</taxon>
        <taxon>rosids</taxon>
        <taxon>fabids</taxon>
        <taxon>Fabales</taxon>
        <taxon>Fabaceae</taxon>
        <taxon>Papilionoideae</taxon>
        <taxon>50 kb inversion clade</taxon>
        <taxon>NPAAA clade</taxon>
        <taxon>Hologalegina</taxon>
        <taxon>IRL clade</taxon>
        <taxon>Trifolieae</taxon>
        <taxon>Trifolium</taxon>
    </lineage>
</organism>
<sequence>WKVRVAQESMARRTVYSELTGFLSGIEHMARHAASVFETIKALYGWSRGL</sequence>
<feature type="non-terminal residue" evidence="1">
    <location>
        <position position="1"/>
    </location>
</feature>